<keyword evidence="2" id="KW-1185">Reference proteome</keyword>
<dbReference type="Gene3D" id="1.25.10.10">
    <property type="entry name" value="Leucine-rich Repeat Variant"/>
    <property type="match status" value="1"/>
</dbReference>
<accession>A0AAD4IP86</accession>
<dbReference type="GO" id="GO:0048211">
    <property type="term" value="P:Golgi vesicle docking"/>
    <property type="evidence" value="ECO:0007669"/>
    <property type="project" value="TreeGrafter"/>
</dbReference>
<dbReference type="InterPro" id="IPR011989">
    <property type="entry name" value="ARM-like"/>
</dbReference>
<proteinExistence type="predicted"/>
<dbReference type="Gene3D" id="3.20.20.80">
    <property type="entry name" value="Glycosidases"/>
    <property type="match status" value="1"/>
</dbReference>
<dbReference type="GO" id="GO:0006888">
    <property type="term" value="P:endoplasmic reticulum to Golgi vesicle-mediated transport"/>
    <property type="evidence" value="ECO:0007669"/>
    <property type="project" value="TreeGrafter"/>
</dbReference>
<dbReference type="PANTHER" id="PTHR10013">
    <property type="entry name" value="GENERAL VESICULAR TRANSPORT FACTOR P115"/>
    <property type="match status" value="1"/>
</dbReference>
<name>A0AAD4IP86_PERFH</name>
<dbReference type="GO" id="GO:0005795">
    <property type="term" value="C:Golgi stack"/>
    <property type="evidence" value="ECO:0007669"/>
    <property type="project" value="TreeGrafter"/>
</dbReference>
<dbReference type="AlphaFoldDB" id="A0AAD4IP86"/>
<dbReference type="GO" id="GO:0005783">
    <property type="term" value="C:endoplasmic reticulum"/>
    <property type="evidence" value="ECO:0007669"/>
    <property type="project" value="TreeGrafter"/>
</dbReference>
<dbReference type="EMBL" id="SDAM02029561">
    <property type="protein sequence ID" value="KAH6756307.1"/>
    <property type="molecule type" value="Genomic_DNA"/>
</dbReference>
<sequence>MADGISLNSLEAALKKSEYNLQTQILQREAWEFRLQEQIKDFATQFDQISDGLAAIQLQLQILEKTKEKRFGDKLVETRSMTESPTPLPLLEKVSAKIGITPFNPYKTELCKSVTPRVGTKLEGGLEGNMHSDALNKCWTGLELGKYAAGIDFSEDKDIIDDHKVFDEMPQREIRICSRKEEGLIASRPLPKPPPPQRHFKEMIESAMRKILFPSSIEFVYFYTGLLYEAANDAIEYNEVIFTIDAWVSLIRSEVCSLIKKLNTMSIFSSWRKNMCSRDEIFWLIPIRRDHQDSMELGLVLARMPDERRNMIKTSEERVQEINIRVGPGLDPRVWKGRKSGMKKATFLVDEVSGEIKGYFSTRKMDGSYSGYKLLSLVLHNLQSRGGYWWMIAHDEQLYDRISNGTLADDERIAMDGAFVARDFLILLIVLSIEESVVTKLRRESIATLLSVLILIHHSKSLKNKVQSALVIRELMSSKEVDNIYCLLSHLSKEDFYIWYYMLTVLLTNSPTRLHETIPSILSGDTRFVDMLLDREVINNNDLLLLTFWTYEVRDILNTLIFEGAFEKIIGIINEAGGSEGVVIQDCLELLCNLLRNNTWNPTLLKETVGFSMLMSILKIRRSTFKFRQHKIINLLSVWDTISLLLRMEMRKILEEMCVRNLKIFDDPNFQGCGNSSTGDIYHAAPDIDHSQDFVGKAIKKGLQHDIGFDGCCPDLIGGYVGGSIKEHIECSNLAVVVMGEWKPTGVRGRWISHAITFLENMSANLLAQREKTTVSILDHLLCRNYHNNFDIRVLGTRLFQEGSNVVNQLTAGDESVDDEEEVSVVVGVLVDPVTSG</sequence>
<dbReference type="GO" id="GO:0061025">
    <property type="term" value="P:membrane fusion"/>
    <property type="evidence" value="ECO:0007669"/>
    <property type="project" value="TreeGrafter"/>
</dbReference>
<comment type="caution">
    <text evidence="1">The sequence shown here is derived from an EMBL/GenBank/DDBJ whole genome shotgun (WGS) entry which is preliminary data.</text>
</comment>
<evidence type="ECO:0000313" key="1">
    <source>
        <dbReference type="EMBL" id="KAH6756307.1"/>
    </source>
</evidence>
<evidence type="ECO:0000313" key="2">
    <source>
        <dbReference type="Proteomes" id="UP001190926"/>
    </source>
</evidence>
<dbReference type="InterPro" id="IPR024095">
    <property type="entry name" value="Vesicle_P115"/>
</dbReference>
<gene>
    <name evidence="1" type="ORF">C2S53_003476</name>
</gene>
<dbReference type="GO" id="GO:0006886">
    <property type="term" value="P:intracellular protein transport"/>
    <property type="evidence" value="ECO:0007669"/>
    <property type="project" value="TreeGrafter"/>
</dbReference>
<organism evidence="1 2">
    <name type="scientific">Perilla frutescens var. hirtella</name>
    <name type="common">Perilla citriodora</name>
    <name type="synonym">Perilla setoyensis</name>
    <dbReference type="NCBI Taxonomy" id="608512"/>
    <lineage>
        <taxon>Eukaryota</taxon>
        <taxon>Viridiplantae</taxon>
        <taxon>Streptophyta</taxon>
        <taxon>Embryophyta</taxon>
        <taxon>Tracheophyta</taxon>
        <taxon>Spermatophyta</taxon>
        <taxon>Magnoliopsida</taxon>
        <taxon>eudicotyledons</taxon>
        <taxon>Gunneridae</taxon>
        <taxon>Pentapetalae</taxon>
        <taxon>asterids</taxon>
        <taxon>lamiids</taxon>
        <taxon>Lamiales</taxon>
        <taxon>Lamiaceae</taxon>
        <taxon>Nepetoideae</taxon>
        <taxon>Elsholtzieae</taxon>
        <taxon>Perilla</taxon>
    </lineage>
</organism>
<dbReference type="GO" id="GO:0012507">
    <property type="term" value="C:ER to Golgi transport vesicle membrane"/>
    <property type="evidence" value="ECO:0007669"/>
    <property type="project" value="TreeGrafter"/>
</dbReference>
<dbReference type="PANTHER" id="PTHR10013:SF0">
    <property type="entry name" value="GENERAL VESICULAR TRANSPORT FACTOR P115"/>
    <property type="match status" value="1"/>
</dbReference>
<dbReference type="Proteomes" id="UP001190926">
    <property type="component" value="Unassembled WGS sequence"/>
</dbReference>
<protein>
    <submittedName>
        <fullName evidence="1">Uncharacterized protein</fullName>
    </submittedName>
</protein>
<reference evidence="1 2" key="1">
    <citation type="journal article" date="2021" name="Nat. Commun.">
        <title>Incipient diploidization of the medicinal plant Perilla within 10,000 years.</title>
        <authorList>
            <person name="Zhang Y."/>
            <person name="Shen Q."/>
            <person name="Leng L."/>
            <person name="Zhang D."/>
            <person name="Chen S."/>
            <person name="Shi Y."/>
            <person name="Ning Z."/>
            <person name="Chen S."/>
        </authorList>
    </citation>
    <scope>NUCLEOTIDE SEQUENCE [LARGE SCALE GENOMIC DNA]</scope>
    <source>
        <strain evidence="2">cv. PC099</strain>
    </source>
</reference>